<dbReference type="EMBL" id="CP029487">
    <property type="protein sequence ID" value="QCT72370.1"/>
    <property type="molecule type" value="Genomic_DNA"/>
</dbReference>
<dbReference type="GO" id="GO:0032259">
    <property type="term" value="P:methylation"/>
    <property type="evidence" value="ECO:0007669"/>
    <property type="project" value="UniProtKB-KW"/>
</dbReference>
<proteinExistence type="inferred from homology"/>
<reference evidence="4 5" key="1">
    <citation type="submission" date="2018-05" db="EMBL/GenBank/DDBJ databases">
        <title>Genome comparison of Eubacterium sp.</title>
        <authorList>
            <person name="Feng Y."/>
            <person name="Sanchez-Andrea I."/>
            <person name="Stams A.J.M."/>
            <person name="De Vos W.M."/>
        </authorList>
    </citation>
    <scope>NUCLEOTIDE SEQUENCE [LARGE SCALE GENOMIC DNA]</scope>
    <source>
        <strain evidence="4 5">YI</strain>
    </source>
</reference>
<evidence type="ECO:0000313" key="4">
    <source>
        <dbReference type="EMBL" id="QCT72370.1"/>
    </source>
</evidence>
<organism evidence="4 5">
    <name type="scientific">Eubacterium maltosivorans</name>
    <dbReference type="NCBI Taxonomy" id="2041044"/>
    <lineage>
        <taxon>Bacteria</taxon>
        <taxon>Bacillati</taxon>
        <taxon>Bacillota</taxon>
        <taxon>Clostridia</taxon>
        <taxon>Eubacteriales</taxon>
        <taxon>Eubacteriaceae</taxon>
        <taxon>Eubacterium</taxon>
    </lineage>
</organism>
<evidence type="ECO:0000256" key="2">
    <source>
        <dbReference type="ARBA" id="ARBA00022603"/>
    </source>
</evidence>
<evidence type="ECO:0000256" key="1">
    <source>
        <dbReference type="ARBA" id="ARBA00007137"/>
    </source>
</evidence>
<dbReference type="RefSeq" id="WP_058693062.1">
    <property type="nucleotide sequence ID" value="NZ_CABJDW020000013.1"/>
</dbReference>
<dbReference type="AlphaFoldDB" id="A0A4P9C9U6"/>
<dbReference type="Proteomes" id="UP000218387">
    <property type="component" value="Chromosome"/>
</dbReference>
<accession>A0A4P9C9U6</accession>
<protein>
    <submittedName>
        <fullName evidence="4">Trimethylamine methyltransferase</fullName>
    </submittedName>
</protein>
<dbReference type="Pfam" id="PF06253">
    <property type="entry name" value="MTTB"/>
    <property type="match status" value="1"/>
</dbReference>
<dbReference type="GO" id="GO:0015948">
    <property type="term" value="P:methanogenesis"/>
    <property type="evidence" value="ECO:0007669"/>
    <property type="project" value="InterPro"/>
</dbReference>
<dbReference type="KEGG" id="emt:CPZ25_013865"/>
<evidence type="ECO:0000256" key="3">
    <source>
        <dbReference type="ARBA" id="ARBA00022679"/>
    </source>
</evidence>
<evidence type="ECO:0000313" key="5">
    <source>
        <dbReference type="Proteomes" id="UP000218387"/>
    </source>
</evidence>
<sequence length="485" mass="54437">MYVNRRFYDKYVSTRDVELLHEYSLRVLKEVGVSFDCPEALEIFKKHGATVEGSIVKIDEDLLNKALETAPKTFTVYTAAGETKIGERYKPKTVGCYGPPKFLFEDDEYRVAQKDDMVKFLKLMDTSDVTDFVNNSAYDTPDLDKTKEDFYLPQVAMCLKYSQKPTYGNVANSMNVRGKSLKQEAKDIAKLYKEFYDIWDRPVLLTNTCALSPLGYSYEVLDNIMGLVEEGQPVTIITCSMTNLTAPAALLGSVIQNNATILAGIVLTQLINPGNPVIYGTVSTATDMRSVACSIGAPEAQLIQMASLALGRYYQLPVRTGIAGTDSLKPDYQAGVESFMILMTTYLGKSDFVLNHAGILQAYALGSYEKFVLDEEVNRILLRLNRGIDISDVKAEKVFDAIKKAGPLGNYLSGRTPKEYRQEHWLTKLFNRQAGNPQPIFDEIGDLRERASKEVEERVASYTLPDLTKTQKDILNRYLPEDEKF</sequence>
<comment type="similarity">
    <text evidence="1">Belongs to the trimethylamine methyltransferase family.</text>
</comment>
<keyword evidence="5" id="KW-1185">Reference proteome</keyword>
<dbReference type="GO" id="GO:0008168">
    <property type="term" value="F:methyltransferase activity"/>
    <property type="evidence" value="ECO:0007669"/>
    <property type="project" value="UniProtKB-KW"/>
</dbReference>
<dbReference type="Gene3D" id="3.20.20.480">
    <property type="entry name" value="Trimethylamine methyltransferase-like"/>
    <property type="match status" value="1"/>
</dbReference>
<dbReference type="InterPro" id="IPR038601">
    <property type="entry name" value="MttB-like_sf"/>
</dbReference>
<name>A0A4P9C9U6_EUBML</name>
<keyword evidence="2 4" id="KW-0489">Methyltransferase</keyword>
<gene>
    <name evidence="4" type="ORF">CPZ25_013865</name>
</gene>
<dbReference type="InterPro" id="IPR010426">
    <property type="entry name" value="MTTB_MeTrfase"/>
</dbReference>
<keyword evidence="3 4" id="KW-0808">Transferase</keyword>